<evidence type="ECO:0008006" key="6">
    <source>
        <dbReference type="Google" id="ProtNLM"/>
    </source>
</evidence>
<dbReference type="Gene3D" id="1.10.510.10">
    <property type="entry name" value="Transferase(Phosphotransferase) domain 1"/>
    <property type="match status" value="1"/>
</dbReference>
<evidence type="ECO:0000313" key="5">
    <source>
        <dbReference type="Proteomes" id="UP000004080"/>
    </source>
</evidence>
<dbReference type="Pfam" id="PF10140">
    <property type="entry name" value="YukC"/>
    <property type="match status" value="1"/>
</dbReference>
<proteinExistence type="inferred from homology"/>
<feature type="region of interest" description="Disordered" evidence="2">
    <location>
        <begin position="378"/>
        <end position="440"/>
    </location>
</feature>
<dbReference type="InterPro" id="IPR018778">
    <property type="entry name" value="T7SS_EssB"/>
</dbReference>
<dbReference type="eggNOG" id="COG4499">
    <property type="taxonomic scope" value="Bacteria"/>
</dbReference>
<evidence type="ECO:0000256" key="2">
    <source>
        <dbReference type="SAM" id="MobiDB-lite"/>
    </source>
</evidence>
<comment type="caution">
    <text evidence="4">The sequence shown here is derived from an EMBL/GenBank/DDBJ whole genome shotgun (WGS) entry which is preliminary data.</text>
</comment>
<accession>I8AEL1</accession>
<evidence type="ECO:0000313" key="4">
    <source>
        <dbReference type="EMBL" id="EIT83774.1"/>
    </source>
</evidence>
<dbReference type="Proteomes" id="UP000004080">
    <property type="component" value="Unassembled WGS sequence"/>
</dbReference>
<keyword evidence="3" id="KW-1133">Transmembrane helix</keyword>
<organism evidence="4 5">
    <name type="scientific">Fictibacillus macauensis ZFHKF-1</name>
    <dbReference type="NCBI Taxonomy" id="1196324"/>
    <lineage>
        <taxon>Bacteria</taxon>
        <taxon>Bacillati</taxon>
        <taxon>Bacillota</taxon>
        <taxon>Bacilli</taxon>
        <taxon>Bacillales</taxon>
        <taxon>Fictibacillaceae</taxon>
        <taxon>Fictibacillus</taxon>
    </lineage>
</organism>
<dbReference type="EMBL" id="AKKV01000046">
    <property type="protein sequence ID" value="EIT83774.1"/>
    <property type="molecule type" value="Genomic_DNA"/>
</dbReference>
<dbReference type="STRING" id="1196324.A374_18831"/>
<evidence type="ECO:0000256" key="3">
    <source>
        <dbReference type="SAM" id="Phobius"/>
    </source>
</evidence>
<keyword evidence="5" id="KW-1185">Reference proteome</keyword>
<gene>
    <name evidence="4" type="ORF">A374_18831</name>
</gene>
<dbReference type="OrthoDB" id="4975281at2"/>
<name>I8AEL1_9BACL</name>
<evidence type="ECO:0000256" key="1">
    <source>
        <dbReference type="ARBA" id="ARBA00010163"/>
    </source>
</evidence>
<dbReference type="Gene3D" id="1.25.40.680">
    <property type="entry name" value="Type VII secretion system EssB, C-terminal-like domain"/>
    <property type="match status" value="1"/>
</dbReference>
<sequence>MNEKKIVLESMTYTFFIEENQWHLRLPKSQTNIRDLRQLALLEEASSDFVPVTASDEGEMFIFSFHVDPNALTWKTVLKRPRHDKLRLLRNVASLRKWLKTRKTFFLHPDNLVFDDNLMPALIYRGVRDAIPPYELRNDTLVTQFKCLAIALFSTKYTFDQLYSGSLMNAKETEFERQLVEANDWDTLLAIIDEYYGKAKQEAAKKLVTVPKKKFILFRRLTYALIGAAVLLIIPLVYLGFFVKPFDSKMIDAHSEFLKTSYGNVIDELHDVKPDQLSAAGQYILAYSYVKTARLSEEQKETVLKNVSQKSDTNYLLYWISTGRGEYDESIELAKSMENDSLLTYASIGKKEQLKNDRDLDASTRDSKIQELNGQINQFKKDHNLDEQGFPLPKKEESQPATTQPAPEKKAPAKSDQDKKKEKEKEKAKEKEKEKEKDKK</sequence>
<keyword evidence="3" id="KW-0472">Membrane</keyword>
<dbReference type="InterPro" id="IPR042565">
    <property type="entry name" value="T7SS_EssB_C"/>
</dbReference>
<keyword evidence="3" id="KW-0812">Transmembrane</keyword>
<dbReference type="RefSeq" id="WP_007203833.1">
    <property type="nucleotide sequence ID" value="NZ_AKKV01000046.1"/>
</dbReference>
<dbReference type="AlphaFoldDB" id="I8AEL1"/>
<dbReference type="NCBIfam" id="TIGR03926">
    <property type="entry name" value="T7_EssB"/>
    <property type="match status" value="1"/>
</dbReference>
<reference evidence="4 5" key="1">
    <citation type="journal article" date="2012" name="J. Bacteriol.">
        <title>Genome of Bacillus macauensis ZFHKF-1, a Long-Chain-Forming Bacterium.</title>
        <authorList>
            <person name="Cai L."/>
            <person name="Zhang T."/>
        </authorList>
    </citation>
    <scope>NUCLEOTIDE SEQUENCE [LARGE SCALE GENOMIC DNA]</scope>
    <source>
        <strain evidence="4 5">ZFHKF-1</strain>
    </source>
</reference>
<feature type="compositionally biased region" description="Basic and acidic residues" evidence="2">
    <location>
        <begin position="407"/>
        <end position="440"/>
    </location>
</feature>
<protein>
    <recommendedName>
        <fullName evidence="6">Type VII secretion protein EssB</fullName>
    </recommendedName>
</protein>
<dbReference type="PATRIC" id="fig|1196324.3.peg.3834"/>
<comment type="similarity">
    <text evidence="1">Belongs to the EssB family.</text>
</comment>
<feature type="transmembrane region" description="Helical" evidence="3">
    <location>
        <begin position="221"/>
        <end position="243"/>
    </location>
</feature>